<protein>
    <recommendedName>
        <fullName evidence="2">histidine kinase</fullName>
        <ecNumber evidence="2">2.7.13.3</ecNumber>
    </recommendedName>
</protein>
<accession>A0A1S2LQS7</accession>
<evidence type="ECO:0000313" key="12">
    <source>
        <dbReference type="Proteomes" id="UP000180098"/>
    </source>
</evidence>
<evidence type="ECO:0000256" key="9">
    <source>
        <dbReference type="SAM" id="Phobius"/>
    </source>
</evidence>
<evidence type="ECO:0000256" key="3">
    <source>
        <dbReference type="ARBA" id="ARBA00022553"/>
    </source>
</evidence>
<evidence type="ECO:0000256" key="6">
    <source>
        <dbReference type="ARBA" id="ARBA00022777"/>
    </source>
</evidence>
<gene>
    <name evidence="11" type="ORF">BKP35_06645</name>
</gene>
<keyword evidence="9" id="KW-0472">Membrane</keyword>
<feature type="transmembrane region" description="Helical" evidence="9">
    <location>
        <begin position="12"/>
        <end position="28"/>
    </location>
</feature>
<dbReference type="PANTHER" id="PTHR43065:SF10">
    <property type="entry name" value="PEROXIDE STRESS-ACTIVATED HISTIDINE KINASE MAK3"/>
    <property type="match status" value="1"/>
</dbReference>
<keyword evidence="4" id="KW-0808">Transferase</keyword>
<dbReference type="PANTHER" id="PTHR43065">
    <property type="entry name" value="SENSOR HISTIDINE KINASE"/>
    <property type="match status" value="1"/>
</dbReference>
<dbReference type="AlphaFoldDB" id="A0A1S2LQS7"/>
<keyword evidence="8" id="KW-0902">Two-component regulatory system</keyword>
<proteinExistence type="predicted"/>
<reference evidence="11 12" key="1">
    <citation type="submission" date="2016-10" db="EMBL/GenBank/DDBJ databases">
        <title>Draft genome sequences of four alkaliphilic bacteria belonging to the Anaerobacillus genus.</title>
        <authorList>
            <person name="Bassil N.M."/>
            <person name="Lloyd J.R."/>
        </authorList>
    </citation>
    <scope>NUCLEOTIDE SEQUENCE [LARGE SCALE GENOMIC DNA]</scope>
    <source>
        <strain evidence="11 12">DSM 15340</strain>
    </source>
</reference>
<dbReference type="Pfam" id="PF00512">
    <property type="entry name" value="HisKA"/>
    <property type="match status" value="1"/>
</dbReference>
<dbReference type="GO" id="GO:0000155">
    <property type="term" value="F:phosphorelay sensor kinase activity"/>
    <property type="evidence" value="ECO:0007669"/>
    <property type="project" value="InterPro"/>
</dbReference>
<dbReference type="Gene3D" id="1.10.287.130">
    <property type="match status" value="1"/>
</dbReference>
<dbReference type="Proteomes" id="UP000180098">
    <property type="component" value="Unassembled WGS sequence"/>
</dbReference>
<dbReference type="CDD" id="cd00082">
    <property type="entry name" value="HisKA"/>
    <property type="match status" value="1"/>
</dbReference>
<evidence type="ECO:0000313" key="11">
    <source>
        <dbReference type="EMBL" id="OIJ14550.1"/>
    </source>
</evidence>
<keyword evidence="7" id="KW-0067">ATP-binding</keyword>
<organism evidence="11 12">
    <name type="scientific">Anaerobacillus arseniciselenatis</name>
    <dbReference type="NCBI Taxonomy" id="85682"/>
    <lineage>
        <taxon>Bacteria</taxon>
        <taxon>Bacillati</taxon>
        <taxon>Bacillota</taxon>
        <taxon>Bacilli</taxon>
        <taxon>Bacillales</taxon>
        <taxon>Bacillaceae</taxon>
        <taxon>Anaerobacillus</taxon>
    </lineage>
</organism>
<dbReference type="SUPFAM" id="SSF47384">
    <property type="entry name" value="Homodimeric domain of signal transducing histidine kinase"/>
    <property type="match status" value="1"/>
</dbReference>
<evidence type="ECO:0000259" key="10">
    <source>
        <dbReference type="Pfam" id="PF00512"/>
    </source>
</evidence>
<dbReference type="InterPro" id="IPR036097">
    <property type="entry name" value="HisK_dim/P_sf"/>
</dbReference>
<keyword evidence="12" id="KW-1185">Reference proteome</keyword>
<dbReference type="EMBL" id="MLQQ01000006">
    <property type="protein sequence ID" value="OIJ14550.1"/>
    <property type="molecule type" value="Genomic_DNA"/>
</dbReference>
<comment type="catalytic activity">
    <reaction evidence="1">
        <text>ATP + protein L-histidine = ADP + protein N-phospho-L-histidine.</text>
        <dbReference type="EC" id="2.7.13.3"/>
    </reaction>
</comment>
<keyword evidence="9" id="KW-0812">Transmembrane</keyword>
<name>A0A1S2LQS7_9BACI</name>
<feature type="transmembrane region" description="Helical" evidence="9">
    <location>
        <begin position="58"/>
        <end position="82"/>
    </location>
</feature>
<keyword evidence="6" id="KW-0418">Kinase</keyword>
<feature type="transmembrane region" description="Helical" evidence="9">
    <location>
        <begin position="34"/>
        <end position="51"/>
    </location>
</feature>
<comment type="caution">
    <text evidence="11">The sequence shown here is derived from an EMBL/GenBank/DDBJ whole genome shotgun (WGS) entry which is preliminary data.</text>
</comment>
<keyword evidence="3" id="KW-0597">Phosphoprotein</keyword>
<dbReference type="EC" id="2.7.13.3" evidence="2"/>
<dbReference type="InterPro" id="IPR003661">
    <property type="entry name" value="HisK_dim/P_dom"/>
</dbReference>
<sequence length="192" mass="22832">MVIMKFTQLYEWMMYFIILCISGYLFFLNWQYPYFVNYIFLLFGLFVSTLYQRIRVLLLSGFLTTVMLVYFYLFNFVVIFSSIVKFDVIYFILFAILLVVFFYFHIKFMNRLWVKAQANAKMTREKLVLTEEKLVQSEKLSVVGQLAAGIAHEIRNPLAVLSGFVQMLDKNEKTRSIMLAEIERINAFHYVS</sequence>
<feature type="domain" description="Signal transduction histidine kinase dimerisation/phosphoacceptor" evidence="10">
    <location>
        <begin position="144"/>
        <end position="186"/>
    </location>
</feature>
<feature type="transmembrane region" description="Helical" evidence="9">
    <location>
        <begin position="88"/>
        <end position="106"/>
    </location>
</feature>
<keyword evidence="9" id="KW-1133">Transmembrane helix</keyword>
<evidence type="ECO:0000256" key="8">
    <source>
        <dbReference type="ARBA" id="ARBA00023012"/>
    </source>
</evidence>
<evidence type="ECO:0000256" key="4">
    <source>
        <dbReference type="ARBA" id="ARBA00022679"/>
    </source>
</evidence>
<dbReference type="GO" id="GO:0005524">
    <property type="term" value="F:ATP binding"/>
    <property type="evidence" value="ECO:0007669"/>
    <property type="project" value="UniProtKB-KW"/>
</dbReference>
<keyword evidence="5" id="KW-0547">Nucleotide-binding</keyword>
<evidence type="ECO:0000256" key="5">
    <source>
        <dbReference type="ARBA" id="ARBA00022741"/>
    </source>
</evidence>
<evidence type="ECO:0000256" key="2">
    <source>
        <dbReference type="ARBA" id="ARBA00012438"/>
    </source>
</evidence>
<evidence type="ECO:0000256" key="1">
    <source>
        <dbReference type="ARBA" id="ARBA00000085"/>
    </source>
</evidence>
<evidence type="ECO:0000256" key="7">
    <source>
        <dbReference type="ARBA" id="ARBA00022840"/>
    </source>
</evidence>